<evidence type="ECO:0000256" key="2">
    <source>
        <dbReference type="ARBA" id="ARBA00022525"/>
    </source>
</evidence>
<dbReference type="OrthoDB" id="2261935at2"/>
<dbReference type="Pfam" id="PF17966">
    <property type="entry name" value="Muc_B2"/>
    <property type="match status" value="1"/>
</dbReference>
<dbReference type="STRING" id="575594.HMPREF0501_01356"/>
<keyword evidence="6" id="KW-0472">Membrane</keyword>
<dbReference type="InterPro" id="IPR041495">
    <property type="entry name" value="Mub_B2"/>
</dbReference>
<keyword evidence="6" id="KW-1133">Transmembrane helix</keyword>
<proteinExistence type="predicted"/>
<keyword evidence="1" id="KW-0134">Cell wall</keyword>
<keyword evidence="9" id="KW-1185">Reference proteome</keyword>
<dbReference type="NCBIfam" id="TIGR01167">
    <property type="entry name" value="LPXTG_anchor"/>
    <property type="match status" value="1"/>
</dbReference>
<keyword evidence="6" id="KW-0812">Transmembrane</keyword>
<keyword evidence="4" id="KW-0572">Peptidoglycan-anchor</keyword>
<dbReference type="InterPro" id="IPR019931">
    <property type="entry name" value="LPXTG_anchor"/>
</dbReference>
<dbReference type="RefSeq" id="WP_006917239.1">
    <property type="nucleotide sequence ID" value="NZ_GG698805.1"/>
</dbReference>
<feature type="domain" description="Gram-positive cocci surface proteins LPxTG" evidence="7">
    <location>
        <begin position="548"/>
        <end position="581"/>
    </location>
</feature>
<evidence type="ECO:0000256" key="3">
    <source>
        <dbReference type="ARBA" id="ARBA00022729"/>
    </source>
</evidence>
<reference evidence="8 9" key="1">
    <citation type="submission" date="2009-06" db="EMBL/GenBank/DDBJ databases">
        <title>The Genome Sequence of Lactobacillus coleohominis strain 101-4-CHN.</title>
        <authorList>
            <consortium name="The Broad Institute Genome Sequencing Platform"/>
            <person name="Ward D."/>
            <person name="Young S.K."/>
            <person name="Zeng Q."/>
            <person name="Koehrsen M."/>
            <person name="Alvarado L."/>
            <person name="Berlin A."/>
            <person name="Borenstein D."/>
            <person name="Chen Z."/>
            <person name="Engels R."/>
            <person name="Freedman E."/>
            <person name="Gellesch M."/>
            <person name="Goldberg J."/>
            <person name="Griggs A."/>
            <person name="Gujja S."/>
            <person name="Heiman D."/>
            <person name="Hepburn T."/>
            <person name="Howarth C."/>
            <person name="Jen D."/>
            <person name="Larson L."/>
            <person name="Lewis B."/>
            <person name="Mehta T."/>
            <person name="Park D."/>
            <person name="Pearson M."/>
            <person name="Roberts A."/>
            <person name="Saif S."/>
            <person name="Shea T."/>
            <person name="Shenoy N."/>
            <person name="Sisk P."/>
            <person name="Stolte C."/>
            <person name="Sykes S."/>
            <person name="Walk T."/>
            <person name="White J."/>
            <person name="Yandava C."/>
            <person name="Liu Y."/>
            <person name="Xu Q."/>
            <person name="Lander E."/>
            <person name="Nusbaum C."/>
            <person name="Galagan J."/>
            <person name="Birren B."/>
        </authorList>
    </citation>
    <scope>NUCLEOTIDE SEQUENCE [LARGE SCALE GENOMIC DNA]</scope>
    <source>
        <strain evidence="8 9">101-4-CHN</strain>
    </source>
</reference>
<feature type="transmembrane region" description="Helical" evidence="6">
    <location>
        <begin position="556"/>
        <end position="575"/>
    </location>
</feature>
<sequence>MHEHASVDNNGGYDSAVWGKVDVNDWTTSAYHDDNNPNVILKITGYKGTVQLDDQGRAKDLNVIIPNSQGFINAGIIKPGQEVGIDSFSSLTVDNDGTPVGLLNVLDNTYMTDPQAGHLNTFAVSKTGNAKIVYLGHAIGYNQTSNSEIAGMMPDFAERRFNHALIDVANVDTRNVTDLYCAFEGFQSEKTALDLSGWGVSHVTNFSDAFSGGSGGLLIAGLNLSNWNLIQGVKGISYHSNNLFNRSSAFLDIGELRLANMKFPQTTITIDDDNGKQIQIHGGIVPAIWQFVNNGDGNTLGQTKLIDLSGDDLTGLTYDLLAAINRQNEITPIFVQGAKLILNNVSNVPPLSPDAKIKAVQVPNGDSIFDYMTAQWPHTGITFETNNDHLLQSLGSANYREMKALRGTSQRTINFNFPASFIKAHPEIAKQVVQKIDTYQRHAIIDNDSKKIVGYTDWQNIGKEQQFAVVTVPQISGYQASMATVAAQPAQVGDQIVVNVDYQPTEQADDERQAIVQNSSAQPLHRVNESKQDALPSTTVPQGRRSMLPQTGSNDGTSVAVLGVAAMLTLLGLSGKKQKKQ</sequence>
<dbReference type="Gene3D" id="2.60.40.4300">
    <property type="match status" value="1"/>
</dbReference>
<feature type="region of interest" description="Disordered" evidence="5">
    <location>
        <begin position="520"/>
        <end position="555"/>
    </location>
</feature>
<evidence type="ECO:0000256" key="4">
    <source>
        <dbReference type="ARBA" id="ARBA00023088"/>
    </source>
</evidence>
<organism evidence="8 9">
    <name type="scientific">Limosilactobacillus coleohominis 101-4-CHN</name>
    <dbReference type="NCBI Taxonomy" id="575594"/>
    <lineage>
        <taxon>Bacteria</taxon>
        <taxon>Bacillati</taxon>
        <taxon>Bacillota</taxon>
        <taxon>Bacilli</taxon>
        <taxon>Lactobacillales</taxon>
        <taxon>Lactobacillaceae</taxon>
        <taxon>Limosilactobacillus</taxon>
    </lineage>
</organism>
<evidence type="ECO:0000313" key="9">
    <source>
        <dbReference type="Proteomes" id="UP000003987"/>
    </source>
</evidence>
<keyword evidence="2" id="KW-0964">Secreted</keyword>
<accession>C7XX71</accession>
<evidence type="ECO:0000313" key="8">
    <source>
        <dbReference type="EMBL" id="EEU29891.1"/>
    </source>
</evidence>
<dbReference type="EMBL" id="GG698805">
    <property type="protein sequence ID" value="EEU29891.1"/>
    <property type="molecule type" value="Genomic_DNA"/>
</dbReference>
<dbReference type="Pfam" id="PF00746">
    <property type="entry name" value="Gram_pos_anchor"/>
    <property type="match status" value="1"/>
</dbReference>
<dbReference type="PROSITE" id="PS50847">
    <property type="entry name" value="GRAM_POS_ANCHORING"/>
    <property type="match status" value="1"/>
</dbReference>
<dbReference type="Proteomes" id="UP000003987">
    <property type="component" value="Unassembled WGS sequence"/>
</dbReference>
<name>C7XX71_9LACO</name>
<dbReference type="AlphaFoldDB" id="C7XX71"/>
<evidence type="ECO:0000259" key="7">
    <source>
        <dbReference type="PROSITE" id="PS50847"/>
    </source>
</evidence>
<protein>
    <submittedName>
        <fullName evidence="8">LPXTG-motif cell wall anchor domain protein</fullName>
    </submittedName>
</protein>
<evidence type="ECO:0000256" key="1">
    <source>
        <dbReference type="ARBA" id="ARBA00022512"/>
    </source>
</evidence>
<keyword evidence="3" id="KW-0732">Signal</keyword>
<dbReference type="HOGENOM" id="CLU_469131_0_0_9"/>
<evidence type="ECO:0000256" key="5">
    <source>
        <dbReference type="SAM" id="MobiDB-lite"/>
    </source>
</evidence>
<gene>
    <name evidence="8" type="ORF">HMPREF0501_01356</name>
</gene>
<evidence type="ECO:0000256" key="6">
    <source>
        <dbReference type="SAM" id="Phobius"/>
    </source>
</evidence>